<sequence length="141" mass="15800">MRIIKFLVVFLLILVGVGYGLYYFGTNFASQKIAEETVTNFKSTGQMETVKSYVENDPVLAGYMEEAKAADKDSLPFTTTNEATRVLIQKVGLSELNDIKTKVETGTMAPQEVIQELETKLTEEELLALKVIAYNELYSEQ</sequence>
<dbReference type="RefSeq" id="WP_301722950.1">
    <property type="nucleotide sequence ID" value="NZ_JAUJWV010000001.1"/>
</dbReference>
<comment type="caution">
    <text evidence="1">The sequence shown here is derived from an EMBL/GenBank/DDBJ whole genome shotgun (WGS) entry which is preliminary data.</text>
</comment>
<proteinExistence type="predicted"/>
<name>A0ABT8MZV7_9BACL</name>
<evidence type="ECO:0008006" key="3">
    <source>
        <dbReference type="Google" id="ProtNLM"/>
    </source>
</evidence>
<dbReference type="Proteomes" id="UP001172055">
    <property type="component" value="Unassembled WGS sequence"/>
</dbReference>
<evidence type="ECO:0000313" key="1">
    <source>
        <dbReference type="EMBL" id="MDN7241182.1"/>
    </source>
</evidence>
<protein>
    <recommendedName>
        <fullName evidence="3">Phenylalanyl-tRNA synthetase subunit beta</fullName>
    </recommendedName>
</protein>
<dbReference type="EMBL" id="JAUJWV010000001">
    <property type="protein sequence ID" value="MDN7241182.1"/>
    <property type="molecule type" value="Genomic_DNA"/>
</dbReference>
<evidence type="ECO:0000313" key="2">
    <source>
        <dbReference type="Proteomes" id="UP001172055"/>
    </source>
</evidence>
<accession>A0ABT8MZV7</accession>
<keyword evidence="2" id="KW-1185">Reference proteome</keyword>
<organism evidence="1 2">
    <name type="scientific">Planococcus shixiaomingii</name>
    <dbReference type="NCBI Taxonomy" id="3058393"/>
    <lineage>
        <taxon>Bacteria</taxon>
        <taxon>Bacillati</taxon>
        <taxon>Bacillota</taxon>
        <taxon>Bacilli</taxon>
        <taxon>Bacillales</taxon>
        <taxon>Caryophanaceae</taxon>
        <taxon>Planococcus</taxon>
    </lineage>
</organism>
<reference evidence="1 2" key="1">
    <citation type="submission" date="2023-06" db="EMBL/GenBank/DDBJ databases">
        <title>Novel species in genus Planococcus.</title>
        <authorList>
            <person name="Ning S."/>
        </authorList>
    </citation>
    <scope>NUCLEOTIDE SEQUENCE [LARGE SCALE GENOMIC DNA]</scope>
    <source>
        <strain evidence="1 2">N028</strain>
    </source>
</reference>
<gene>
    <name evidence="1" type="ORF">QWY14_05235</name>
</gene>